<dbReference type="AlphaFoldDB" id="A0AAV4UIF1"/>
<organism evidence="1 2">
    <name type="scientific">Caerostris darwini</name>
    <dbReference type="NCBI Taxonomy" id="1538125"/>
    <lineage>
        <taxon>Eukaryota</taxon>
        <taxon>Metazoa</taxon>
        <taxon>Ecdysozoa</taxon>
        <taxon>Arthropoda</taxon>
        <taxon>Chelicerata</taxon>
        <taxon>Arachnida</taxon>
        <taxon>Araneae</taxon>
        <taxon>Araneomorphae</taxon>
        <taxon>Entelegynae</taxon>
        <taxon>Araneoidea</taxon>
        <taxon>Araneidae</taxon>
        <taxon>Caerostris</taxon>
    </lineage>
</organism>
<name>A0AAV4UIF1_9ARAC</name>
<protein>
    <submittedName>
        <fullName evidence="1">Uncharacterized protein</fullName>
    </submittedName>
</protein>
<accession>A0AAV4UIF1</accession>
<dbReference type="EMBL" id="BPLQ01011382">
    <property type="protein sequence ID" value="GIY57697.1"/>
    <property type="molecule type" value="Genomic_DNA"/>
</dbReference>
<keyword evidence="2" id="KW-1185">Reference proteome</keyword>
<sequence length="105" mass="11955">MLFKFKYSFLRSSSVRLQFRAPPLAMSRSEQTKSSSPIPFQLWGWSRRSFRDEEEDPGALPTDFAPPHCHLIIPTPIGAVHDPQVGERHMSVDAWMSPPSMLMAL</sequence>
<reference evidence="1 2" key="1">
    <citation type="submission" date="2021-06" db="EMBL/GenBank/DDBJ databases">
        <title>Caerostris darwini draft genome.</title>
        <authorList>
            <person name="Kono N."/>
            <person name="Arakawa K."/>
        </authorList>
    </citation>
    <scope>NUCLEOTIDE SEQUENCE [LARGE SCALE GENOMIC DNA]</scope>
</reference>
<evidence type="ECO:0000313" key="1">
    <source>
        <dbReference type="EMBL" id="GIY57697.1"/>
    </source>
</evidence>
<evidence type="ECO:0000313" key="2">
    <source>
        <dbReference type="Proteomes" id="UP001054837"/>
    </source>
</evidence>
<proteinExistence type="predicted"/>
<comment type="caution">
    <text evidence="1">The sequence shown here is derived from an EMBL/GenBank/DDBJ whole genome shotgun (WGS) entry which is preliminary data.</text>
</comment>
<gene>
    <name evidence="1" type="ORF">CDAR_435051</name>
</gene>
<dbReference type="Proteomes" id="UP001054837">
    <property type="component" value="Unassembled WGS sequence"/>
</dbReference>